<proteinExistence type="predicted"/>
<comment type="caution">
    <text evidence="1">The sequence shown here is derived from an EMBL/GenBank/DDBJ whole genome shotgun (WGS) entry which is preliminary data.</text>
</comment>
<dbReference type="AlphaFoldDB" id="A0AAJ0B4S5"/>
<dbReference type="EMBL" id="MU839841">
    <property type="protein sequence ID" value="KAK1751689.1"/>
    <property type="molecule type" value="Genomic_DNA"/>
</dbReference>
<organism evidence="1 2">
    <name type="scientific">Echria macrotheca</name>
    <dbReference type="NCBI Taxonomy" id="438768"/>
    <lineage>
        <taxon>Eukaryota</taxon>
        <taxon>Fungi</taxon>
        <taxon>Dikarya</taxon>
        <taxon>Ascomycota</taxon>
        <taxon>Pezizomycotina</taxon>
        <taxon>Sordariomycetes</taxon>
        <taxon>Sordariomycetidae</taxon>
        <taxon>Sordariales</taxon>
        <taxon>Schizotheciaceae</taxon>
        <taxon>Echria</taxon>
    </lineage>
</organism>
<evidence type="ECO:0000313" key="1">
    <source>
        <dbReference type="EMBL" id="KAK1751689.1"/>
    </source>
</evidence>
<keyword evidence="2" id="KW-1185">Reference proteome</keyword>
<accession>A0AAJ0B4S5</accession>
<reference evidence="1" key="1">
    <citation type="submission" date="2023-06" db="EMBL/GenBank/DDBJ databases">
        <title>Genome-scale phylogeny and comparative genomics of the fungal order Sordariales.</title>
        <authorList>
            <consortium name="Lawrence Berkeley National Laboratory"/>
            <person name="Hensen N."/>
            <person name="Bonometti L."/>
            <person name="Westerberg I."/>
            <person name="Brannstrom I.O."/>
            <person name="Guillou S."/>
            <person name="Cros-Aarteil S."/>
            <person name="Calhoun S."/>
            <person name="Haridas S."/>
            <person name="Kuo A."/>
            <person name="Mondo S."/>
            <person name="Pangilinan J."/>
            <person name="Riley R."/>
            <person name="Labutti K."/>
            <person name="Andreopoulos B."/>
            <person name="Lipzen A."/>
            <person name="Chen C."/>
            <person name="Yanf M."/>
            <person name="Daum C."/>
            <person name="Ng V."/>
            <person name="Clum A."/>
            <person name="Steindorff A."/>
            <person name="Ohm R."/>
            <person name="Martin F."/>
            <person name="Silar P."/>
            <person name="Natvig D."/>
            <person name="Lalanne C."/>
            <person name="Gautier V."/>
            <person name="Ament-Velasquez S.L."/>
            <person name="Kruys A."/>
            <person name="Hutchinson M.I."/>
            <person name="Powell A.J."/>
            <person name="Barry K."/>
            <person name="Miller A.N."/>
            <person name="Grigoriev I.V."/>
            <person name="Debuchy R."/>
            <person name="Gladieux P."/>
            <person name="Thoren M.H."/>
            <person name="Johannesson H."/>
        </authorList>
    </citation>
    <scope>NUCLEOTIDE SEQUENCE</scope>
    <source>
        <strain evidence="1">PSN4</strain>
    </source>
</reference>
<evidence type="ECO:0000313" key="2">
    <source>
        <dbReference type="Proteomes" id="UP001239445"/>
    </source>
</evidence>
<protein>
    <submittedName>
        <fullName evidence="1">Uncharacterized protein</fullName>
    </submittedName>
</protein>
<dbReference type="Proteomes" id="UP001239445">
    <property type="component" value="Unassembled WGS sequence"/>
</dbReference>
<sequence>MQKMVDIWEPILPRQQCWGRSDRRPKPWKAQLPPDLPASETSTLRLIMILAASGSGTPPSSLFPPFLQRPGLICYPTLSLRPHTDLNTLRTGERHGVWLWRRHMGTRCSFFGTYCRRMTQNVIIKREGRETDVVPTYLFGHTQSDHWLASMPVPSFSSLGLVPIVPLSFPGPKPRFRSLGGMMLSGTWLEKKRNVKCFLGPSPWISLGY</sequence>
<name>A0AAJ0B4S5_9PEZI</name>
<gene>
    <name evidence="1" type="ORF">QBC47DRAFT_74152</name>
</gene>